<keyword evidence="3" id="KW-1185">Reference proteome</keyword>
<name>N1Q139_DOTSN</name>
<feature type="compositionally biased region" description="Polar residues" evidence="1">
    <location>
        <begin position="17"/>
        <end position="27"/>
    </location>
</feature>
<dbReference type="OrthoDB" id="9049620at2759"/>
<proteinExistence type="predicted"/>
<dbReference type="AlphaFoldDB" id="N1Q139"/>
<organism evidence="2 3">
    <name type="scientific">Dothistroma septosporum (strain NZE10 / CBS 128990)</name>
    <name type="common">Red band needle blight fungus</name>
    <name type="synonym">Mycosphaerella pini</name>
    <dbReference type="NCBI Taxonomy" id="675120"/>
    <lineage>
        <taxon>Eukaryota</taxon>
        <taxon>Fungi</taxon>
        <taxon>Dikarya</taxon>
        <taxon>Ascomycota</taxon>
        <taxon>Pezizomycotina</taxon>
        <taxon>Dothideomycetes</taxon>
        <taxon>Dothideomycetidae</taxon>
        <taxon>Mycosphaerellales</taxon>
        <taxon>Mycosphaerellaceae</taxon>
        <taxon>Dothistroma</taxon>
    </lineage>
</organism>
<evidence type="ECO:0000256" key="1">
    <source>
        <dbReference type="SAM" id="MobiDB-lite"/>
    </source>
</evidence>
<gene>
    <name evidence="2" type="ORF">DOTSEDRAFT_60513</name>
</gene>
<evidence type="ECO:0000313" key="2">
    <source>
        <dbReference type="EMBL" id="EME48174.1"/>
    </source>
</evidence>
<dbReference type="EMBL" id="KB446536">
    <property type="protein sequence ID" value="EME48174.1"/>
    <property type="molecule type" value="Genomic_DNA"/>
</dbReference>
<reference evidence="3" key="1">
    <citation type="journal article" date="2012" name="PLoS Genet.">
        <title>The genomes of the fungal plant pathogens Cladosporium fulvum and Dothistroma septosporum reveal adaptation to different hosts and lifestyles but also signatures of common ancestry.</title>
        <authorList>
            <person name="de Wit P.J.G.M."/>
            <person name="van der Burgt A."/>
            <person name="Oekmen B."/>
            <person name="Stergiopoulos I."/>
            <person name="Abd-Elsalam K.A."/>
            <person name="Aerts A.L."/>
            <person name="Bahkali A.H."/>
            <person name="Beenen H.G."/>
            <person name="Chettri P."/>
            <person name="Cox M.P."/>
            <person name="Datema E."/>
            <person name="de Vries R.P."/>
            <person name="Dhillon B."/>
            <person name="Ganley A.R."/>
            <person name="Griffiths S.A."/>
            <person name="Guo Y."/>
            <person name="Hamelin R.C."/>
            <person name="Henrissat B."/>
            <person name="Kabir M.S."/>
            <person name="Jashni M.K."/>
            <person name="Kema G."/>
            <person name="Klaubauf S."/>
            <person name="Lapidus A."/>
            <person name="Levasseur A."/>
            <person name="Lindquist E."/>
            <person name="Mehrabi R."/>
            <person name="Ohm R.A."/>
            <person name="Owen T.J."/>
            <person name="Salamov A."/>
            <person name="Schwelm A."/>
            <person name="Schijlen E."/>
            <person name="Sun H."/>
            <person name="van den Burg H.A."/>
            <person name="van Ham R.C.H.J."/>
            <person name="Zhang S."/>
            <person name="Goodwin S.B."/>
            <person name="Grigoriev I.V."/>
            <person name="Collemare J."/>
            <person name="Bradshaw R.E."/>
        </authorList>
    </citation>
    <scope>NUCLEOTIDE SEQUENCE [LARGE SCALE GENOMIC DNA]</scope>
    <source>
        <strain evidence="3">NZE10 / CBS 128990</strain>
    </source>
</reference>
<evidence type="ECO:0000313" key="3">
    <source>
        <dbReference type="Proteomes" id="UP000016933"/>
    </source>
</evidence>
<sequence length="213" mass="24014">MWFAKDSVNARQPAPTAENSVSVQNSLSDDDDPFVDKVVTTLDNTREMPISRPSSPTPAATPNHFNLESAAQTDAAIAIAIPVMLHKCKPIFKNGSSRCFGKVVPMHPDEISLDSTTTYDDFYRAASTKLIQRFGDESKISSLEDHACLYEITVEHDRDSPMCVTKEGWAEVLESMRIEVMFGRKLVLNLWFASFVEFEREERKWCKRLCCGL</sequence>
<feature type="region of interest" description="Disordered" evidence="1">
    <location>
        <begin position="1"/>
        <end position="30"/>
    </location>
</feature>
<protein>
    <submittedName>
        <fullName evidence="2">Uncharacterized protein</fullName>
    </submittedName>
</protein>
<dbReference type="Proteomes" id="UP000016933">
    <property type="component" value="Unassembled WGS sequence"/>
</dbReference>
<accession>N1Q139</accession>
<dbReference type="HOGENOM" id="CLU_1294381_0_0_1"/>
<reference evidence="2 3" key="2">
    <citation type="journal article" date="2012" name="PLoS Pathog.">
        <title>Diverse lifestyles and strategies of plant pathogenesis encoded in the genomes of eighteen Dothideomycetes fungi.</title>
        <authorList>
            <person name="Ohm R.A."/>
            <person name="Feau N."/>
            <person name="Henrissat B."/>
            <person name="Schoch C.L."/>
            <person name="Horwitz B.A."/>
            <person name="Barry K.W."/>
            <person name="Condon B.J."/>
            <person name="Copeland A.C."/>
            <person name="Dhillon B."/>
            <person name="Glaser F."/>
            <person name="Hesse C.N."/>
            <person name="Kosti I."/>
            <person name="LaButti K."/>
            <person name="Lindquist E.A."/>
            <person name="Lucas S."/>
            <person name="Salamov A.A."/>
            <person name="Bradshaw R.E."/>
            <person name="Ciuffetti L."/>
            <person name="Hamelin R.C."/>
            <person name="Kema G.H.J."/>
            <person name="Lawrence C."/>
            <person name="Scott J.A."/>
            <person name="Spatafora J.W."/>
            <person name="Turgeon B.G."/>
            <person name="de Wit P.J.G.M."/>
            <person name="Zhong S."/>
            <person name="Goodwin S.B."/>
            <person name="Grigoriev I.V."/>
        </authorList>
    </citation>
    <scope>NUCLEOTIDE SEQUENCE [LARGE SCALE GENOMIC DNA]</scope>
    <source>
        <strain evidence="3">NZE10 / CBS 128990</strain>
    </source>
</reference>